<dbReference type="InterPro" id="IPR040393">
    <property type="entry name" value="TREX1/2"/>
</dbReference>
<comment type="caution">
    <text evidence="9">The sequence shown here is derived from an EMBL/GenBank/DDBJ whole genome shotgun (WGS) entry which is preliminary data.</text>
</comment>
<dbReference type="InterPro" id="IPR036397">
    <property type="entry name" value="RNaseH_sf"/>
</dbReference>
<dbReference type="AlphaFoldDB" id="A0A0F9SHV1"/>
<gene>
    <name evidence="9" type="ORF">LCGC14_0469740</name>
</gene>
<dbReference type="EMBL" id="LAZR01000495">
    <property type="protein sequence ID" value="KKN66639.1"/>
    <property type="molecule type" value="Genomic_DNA"/>
</dbReference>
<proteinExistence type="inferred from homology"/>
<dbReference type="CDD" id="cd06127">
    <property type="entry name" value="DEDDh"/>
    <property type="match status" value="1"/>
</dbReference>
<keyword evidence="2" id="KW-0540">Nuclease</keyword>
<evidence type="ECO:0000256" key="5">
    <source>
        <dbReference type="ARBA" id="ARBA00022839"/>
    </source>
</evidence>
<name>A0A0F9SHV1_9ZZZZ</name>
<reference evidence="9" key="1">
    <citation type="journal article" date="2015" name="Nature">
        <title>Complex archaea that bridge the gap between prokaryotes and eukaryotes.</title>
        <authorList>
            <person name="Spang A."/>
            <person name="Saw J.H."/>
            <person name="Jorgensen S.L."/>
            <person name="Zaremba-Niedzwiedzka K."/>
            <person name="Martijn J."/>
            <person name="Lind A.E."/>
            <person name="van Eijk R."/>
            <person name="Schleper C."/>
            <person name="Guy L."/>
            <person name="Ettema T.J."/>
        </authorList>
    </citation>
    <scope>NUCLEOTIDE SEQUENCE</scope>
</reference>
<dbReference type="InterPro" id="IPR012337">
    <property type="entry name" value="RNaseH-like_sf"/>
</dbReference>
<protein>
    <recommendedName>
        <fullName evidence="8">Exonuclease domain-containing protein</fullName>
    </recommendedName>
</protein>
<dbReference type="GO" id="GO:0005737">
    <property type="term" value="C:cytoplasm"/>
    <property type="evidence" value="ECO:0007669"/>
    <property type="project" value="TreeGrafter"/>
</dbReference>
<evidence type="ECO:0000256" key="2">
    <source>
        <dbReference type="ARBA" id="ARBA00022722"/>
    </source>
</evidence>
<evidence type="ECO:0000256" key="6">
    <source>
        <dbReference type="ARBA" id="ARBA00022842"/>
    </source>
</evidence>
<dbReference type="PANTHER" id="PTHR13058">
    <property type="entry name" value="THREE PRIME REPAIR EXONUCLEASE 1, 2"/>
    <property type="match status" value="1"/>
</dbReference>
<accession>A0A0F9SHV1</accession>
<dbReference type="GO" id="GO:0046872">
    <property type="term" value="F:metal ion binding"/>
    <property type="evidence" value="ECO:0007669"/>
    <property type="project" value="UniProtKB-KW"/>
</dbReference>
<comment type="similarity">
    <text evidence="7">Belongs to the exonuclease superfamily. TREX family.</text>
</comment>
<feature type="domain" description="Exonuclease" evidence="8">
    <location>
        <begin position="3"/>
        <end position="188"/>
    </location>
</feature>
<evidence type="ECO:0000313" key="9">
    <source>
        <dbReference type="EMBL" id="KKN66639.1"/>
    </source>
</evidence>
<keyword evidence="5" id="KW-0269">Exonuclease</keyword>
<dbReference type="SMART" id="SM00479">
    <property type="entry name" value="EXOIII"/>
    <property type="match status" value="1"/>
</dbReference>
<dbReference type="GO" id="GO:0006308">
    <property type="term" value="P:DNA catabolic process"/>
    <property type="evidence" value="ECO:0007669"/>
    <property type="project" value="TreeGrafter"/>
</dbReference>
<dbReference type="SUPFAM" id="SSF53098">
    <property type="entry name" value="Ribonuclease H-like"/>
    <property type="match status" value="1"/>
</dbReference>
<keyword evidence="4" id="KW-0378">Hydrolase</keyword>
<dbReference type="Pfam" id="PF00929">
    <property type="entry name" value="RNase_T"/>
    <property type="match status" value="1"/>
</dbReference>
<evidence type="ECO:0000256" key="7">
    <source>
        <dbReference type="ARBA" id="ARBA00025769"/>
    </source>
</evidence>
<evidence type="ECO:0000259" key="8">
    <source>
        <dbReference type="SMART" id="SM00479"/>
    </source>
</evidence>
<dbReference type="InterPro" id="IPR013520">
    <property type="entry name" value="Ribonucl_H"/>
</dbReference>
<comment type="cofactor">
    <cofactor evidence="1">
        <name>Mg(2+)</name>
        <dbReference type="ChEBI" id="CHEBI:18420"/>
    </cofactor>
</comment>
<dbReference type="PANTHER" id="PTHR13058:SF19">
    <property type="entry name" value="LD40940P"/>
    <property type="match status" value="1"/>
</dbReference>
<dbReference type="GO" id="GO:0008296">
    <property type="term" value="F:3'-5'-DNA exonuclease activity"/>
    <property type="evidence" value="ECO:0007669"/>
    <property type="project" value="TreeGrafter"/>
</dbReference>
<dbReference type="Gene3D" id="3.30.420.10">
    <property type="entry name" value="Ribonuclease H-like superfamily/Ribonuclease H"/>
    <property type="match status" value="1"/>
</dbReference>
<evidence type="ECO:0000256" key="3">
    <source>
        <dbReference type="ARBA" id="ARBA00022723"/>
    </source>
</evidence>
<dbReference type="GO" id="GO:0003676">
    <property type="term" value="F:nucleic acid binding"/>
    <property type="evidence" value="ECO:0007669"/>
    <property type="project" value="InterPro"/>
</dbReference>
<evidence type="ECO:0000256" key="1">
    <source>
        <dbReference type="ARBA" id="ARBA00001946"/>
    </source>
</evidence>
<evidence type="ECO:0000256" key="4">
    <source>
        <dbReference type="ARBA" id="ARBA00022801"/>
    </source>
</evidence>
<sequence>MLSYYIIDTETTGLRAGFNEVTEISIVRCSDRHQLTKKIRAEFPERASDIALQVTNRTFEDLLEGDAKEDVVSFCDSFFEQDGKTAEHRCLVAHNAPFDKRFCHALWSSCGKAFPAICWMDTIKFAQDWSKEIGVLPSILTDKGKPSFKLASVLKFANITPMPGAHDAGSDARNTYLIWKKGMDLGIDHLNAIRRYPHAIHEQVETGCSTTAV</sequence>
<organism evidence="9">
    <name type="scientific">marine sediment metagenome</name>
    <dbReference type="NCBI Taxonomy" id="412755"/>
    <lineage>
        <taxon>unclassified sequences</taxon>
        <taxon>metagenomes</taxon>
        <taxon>ecological metagenomes</taxon>
    </lineage>
</organism>
<keyword evidence="3" id="KW-0479">Metal-binding</keyword>
<keyword evidence="6" id="KW-0460">Magnesium</keyword>